<reference evidence="5" key="4">
    <citation type="submission" date="2024-02" db="UniProtKB">
        <authorList>
            <consortium name="WormBaseParasite"/>
        </authorList>
    </citation>
    <scope>IDENTIFICATION</scope>
    <source>
        <strain evidence="5">pt0022</strain>
    </source>
</reference>
<feature type="region of interest" description="Disordered" evidence="1">
    <location>
        <begin position="163"/>
        <end position="192"/>
    </location>
</feature>
<reference evidence="3" key="1">
    <citation type="submission" date="2015-03" db="EMBL/GenBank/DDBJ databases">
        <title>Wuchereria bancrofti Genome Sequencing Papua New Guinea Strain.</title>
        <authorList>
            <person name="Small S.T."/>
            <person name="Serre D."/>
            <person name="Zimmerman P.A."/>
        </authorList>
    </citation>
    <scope>NUCLEOTIDE SEQUENCE [LARGE SCALE GENOMIC DNA]</scope>
    <source>
        <strain evidence="3">pt0022</strain>
    </source>
</reference>
<dbReference type="AlphaFoldDB" id="A0A3P7EQR1"/>
<protein>
    <submittedName>
        <fullName evidence="2 5">Uncharacterized protein</fullName>
    </submittedName>
</protein>
<dbReference type="Proteomes" id="UP000270924">
    <property type="component" value="Unassembled WGS sequence"/>
</dbReference>
<dbReference type="InParanoid" id="A0A3P7EQR1"/>
<evidence type="ECO:0000313" key="5">
    <source>
        <dbReference type="WBParaSite" id="mrna-Wban_05808"/>
    </source>
</evidence>
<gene>
    <name evidence="2" type="ORF">WBA_LOCUS10159</name>
</gene>
<proteinExistence type="predicted"/>
<organism evidence="2 4">
    <name type="scientific">Wuchereria bancrofti</name>
    <dbReference type="NCBI Taxonomy" id="6293"/>
    <lineage>
        <taxon>Eukaryota</taxon>
        <taxon>Metazoa</taxon>
        <taxon>Ecdysozoa</taxon>
        <taxon>Nematoda</taxon>
        <taxon>Chromadorea</taxon>
        <taxon>Rhabditida</taxon>
        <taxon>Spirurina</taxon>
        <taxon>Spiruromorpha</taxon>
        <taxon>Filarioidea</taxon>
        <taxon>Onchocercidae</taxon>
        <taxon>Wuchereria</taxon>
    </lineage>
</organism>
<sequence length="232" mass="26048">MPRTRRQVALGISGANRAKSGAKLSKPIGDRVACRDESPEIRSVQKGRIRLGSVAPLLSRRAKALAMKKHCSHYSDDEDSSDVSDNDSFTDDGEEEEEEEENDEKFYDYDQNHRSYNHRRTPSYHVKCMKDYEEDNDDQLISSSSLPISTSKHLPTQVKKAKLCKTRKTTAATPTIPSGTKSLTNGKAKKITPRCDSKKTNVKTKAVHNEETIPSGPITRSRRAMMMAKNDY</sequence>
<feature type="compositionally biased region" description="Basic and acidic residues" evidence="1">
    <location>
        <begin position="28"/>
        <end position="39"/>
    </location>
</feature>
<dbReference type="Proteomes" id="UP000093561">
    <property type="component" value="Unassembled WGS sequence"/>
</dbReference>
<keyword evidence="4" id="KW-1185">Reference proteome</keyword>
<dbReference type="OMA" id="NHRSYNH"/>
<feature type="region of interest" description="Disordered" evidence="1">
    <location>
        <begin position="71"/>
        <end position="114"/>
    </location>
</feature>
<evidence type="ECO:0000313" key="4">
    <source>
        <dbReference type="Proteomes" id="UP000270924"/>
    </source>
</evidence>
<dbReference type="EMBL" id="UYWW01012150">
    <property type="protein sequence ID" value="VDM18844.1"/>
    <property type="molecule type" value="Genomic_DNA"/>
</dbReference>
<evidence type="ECO:0000313" key="3">
    <source>
        <dbReference type="Proteomes" id="UP000093561"/>
    </source>
</evidence>
<name>A0A3P7EQR1_WUCBA</name>
<reference evidence="3" key="2">
    <citation type="journal article" date="2016" name="Mol. Ecol.">
        <title>Population genomics of the filarial nematode parasite Wuchereria bancrofti from mosquitoes.</title>
        <authorList>
            <person name="Small S.T."/>
            <person name="Reimer L.J."/>
            <person name="Tisch D.J."/>
            <person name="King C.L."/>
            <person name="Christensen B.M."/>
            <person name="Siba P.M."/>
            <person name="Kazura J.W."/>
            <person name="Serre D."/>
            <person name="Zimmerman P.A."/>
        </authorList>
    </citation>
    <scope>NUCLEOTIDE SEQUENCE</scope>
    <source>
        <strain evidence="3">pt0022</strain>
    </source>
</reference>
<evidence type="ECO:0000313" key="2">
    <source>
        <dbReference type="EMBL" id="VDM18844.1"/>
    </source>
</evidence>
<feature type="compositionally biased region" description="Basic and acidic residues" evidence="1">
    <location>
        <begin position="104"/>
        <end position="113"/>
    </location>
</feature>
<feature type="region of interest" description="Disordered" evidence="1">
    <location>
        <begin position="1"/>
        <end position="39"/>
    </location>
</feature>
<reference evidence="2 4" key="3">
    <citation type="submission" date="2018-11" db="EMBL/GenBank/DDBJ databases">
        <authorList>
            <consortium name="Pathogen Informatics"/>
        </authorList>
    </citation>
    <scope>NUCLEOTIDE SEQUENCE [LARGE SCALE GENOMIC DNA]</scope>
</reference>
<accession>A0A3P7EQR1</accession>
<dbReference type="OrthoDB" id="5855744at2759"/>
<feature type="compositionally biased region" description="Polar residues" evidence="1">
    <location>
        <begin position="169"/>
        <end position="185"/>
    </location>
</feature>
<dbReference type="WBParaSite" id="mrna-Wban_05808">
    <property type="protein sequence ID" value="mrna-Wban_05808"/>
    <property type="gene ID" value="Wban_05808"/>
</dbReference>
<evidence type="ECO:0000256" key="1">
    <source>
        <dbReference type="SAM" id="MobiDB-lite"/>
    </source>
</evidence>
<feature type="compositionally biased region" description="Acidic residues" evidence="1">
    <location>
        <begin position="76"/>
        <end position="103"/>
    </location>
</feature>